<accession>A0A6C7E4A8</accession>
<evidence type="ECO:0000313" key="3">
    <source>
        <dbReference type="Proteomes" id="UP000011863"/>
    </source>
</evidence>
<protein>
    <recommendedName>
        <fullName evidence="4">Transporter</fullName>
    </recommendedName>
</protein>
<dbReference type="EMBL" id="AP012057">
    <property type="protein sequence ID" value="BAN01460.1"/>
    <property type="molecule type" value="Genomic_DNA"/>
</dbReference>
<dbReference type="Gene3D" id="1.10.287.1260">
    <property type="match status" value="1"/>
</dbReference>
<organism evidence="2 3">
    <name type="scientific">Ilumatobacter coccineus (strain NBRC 103263 / KCTC 29153 / YM16-304)</name>
    <dbReference type="NCBI Taxonomy" id="1313172"/>
    <lineage>
        <taxon>Bacteria</taxon>
        <taxon>Bacillati</taxon>
        <taxon>Actinomycetota</taxon>
        <taxon>Acidimicrobiia</taxon>
        <taxon>Acidimicrobiales</taxon>
        <taxon>Ilumatobacteraceae</taxon>
        <taxon>Ilumatobacter</taxon>
    </lineage>
</organism>
<evidence type="ECO:0000256" key="1">
    <source>
        <dbReference type="SAM" id="Phobius"/>
    </source>
</evidence>
<dbReference type="KEGG" id="aym:YM304_11460"/>
<keyword evidence="1" id="KW-0472">Membrane</keyword>
<sequence>MVAIDWTQGFEDAWNDVATFIPKFAAAVAVFIIGWIVAKIIRKAIVKVLNKVDLDKYVDKAGIGAPLERAGYPNSVDLIGKIIYFGLMLLVLQLAVGVFGDSDISDAIDDMVAFIPKLVVAIVIVIITGVIANAVRELIAPAVAHLSSGDLLKKAAVVGIWLIGGFAALDQLQVAKDVVDTLFQTIVYSLGFIIVIKFGVGGIWAARDRFWPAVYDQVTSEAATAKGAAASTDS</sequence>
<dbReference type="RefSeq" id="WP_015440707.1">
    <property type="nucleotide sequence ID" value="NC_020520.1"/>
</dbReference>
<feature type="transmembrane region" description="Helical" evidence="1">
    <location>
        <begin position="82"/>
        <end position="100"/>
    </location>
</feature>
<feature type="transmembrane region" description="Helical" evidence="1">
    <location>
        <begin position="155"/>
        <end position="174"/>
    </location>
</feature>
<feature type="transmembrane region" description="Helical" evidence="1">
    <location>
        <begin position="20"/>
        <end position="41"/>
    </location>
</feature>
<keyword evidence="3" id="KW-1185">Reference proteome</keyword>
<dbReference type="InterPro" id="IPR008910">
    <property type="entry name" value="MSC_TM_helix"/>
</dbReference>
<dbReference type="OrthoDB" id="5184470at2"/>
<evidence type="ECO:0008006" key="4">
    <source>
        <dbReference type="Google" id="ProtNLM"/>
    </source>
</evidence>
<name>A0A6C7E4A8_ILUCY</name>
<keyword evidence="1" id="KW-1133">Transmembrane helix</keyword>
<feature type="transmembrane region" description="Helical" evidence="1">
    <location>
        <begin position="112"/>
        <end position="135"/>
    </location>
</feature>
<evidence type="ECO:0000313" key="2">
    <source>
        <dbReference type="EMBL" id="BAN01460.1"/>
    </source>
</evidence>
<proteinExistence type="predicted"/>
<dbReference type="AlphaFoldDB" id="A0A6C7E4A8"/>
<gene>
    <name evidence="2" type="ORF">YM304_11460</name>
</gene>
<keyword evidence="1" id="KW-0812">Transmembrane</keyword>
<dbReference type="Proteomes" id="UP000011863">
    <property type="component" value="Chromosome"/>
</dbReference>
<dbReference type="Pfam" id="PF05552">
    <property type="entry name" value="MS_channel_1st_1"/>
    <property type="match status" value="2"/>
</dbReference>
<reference evidence="2 3" key="1">
    <citation type="journal article" date="2013" name="Int. J. Syst. Evol. Microbiol.">
        <title>Ilumatobacter nonamiense sp. nov. and Ilumatobacter coccineum sp. nov., isolated from seashore sand.</title>
        <authorList>
            <person name="Matsumoto A."/>
            <person name="Kasai H."/>
            <person name="Matsuo Y."/>
            <person name="Shizuri Y."/>
            <person name="Ichikawa N."/>
            <person name="Fujita N."/>
            <person name="Omura S."/>
            <person name="Takahashi Y."/>
        </authorList>
    </citation>
    <scope>NUCLEOTIDE SEQUENCE [LARGE SCALE GENOMIC DNA]</scope>
    <source>
        <strain evidence="3">NBRC 103263 / KCTC 29153 / YM16-304</strain>
    </source>
</reference>
<feature type="transmembrane region" description="Helical" evidence="1">
    <location>
        <begin position="186"/>
        <end position="206"/>
    </location>
</feature>